<dbReference type="InterPro" id="IPR002213">
    <property type="entry name" value="UDP_glucos_trans"/>
</dbReference>
<evidence type="ECO:0000256" key="2">
    <source>
        <dbReference type="ARBA" id="ARBA00022676"/>
    </source>
</evidence>
<evidence type="ECO:0000256" key="5">
    <source>
        <dbReference type="SAM" id="SignalP"/>
    </source>
</evidence>
<dbReference type="InterPro" id="IPR035595">
    <property type="entry name" value="UDP_glycos_trans_CS"/>
</dbReference>
<keyword evidence="3 4" id="KW-0808">Transferase</keyword>
<dbReference type="EMBL" id="JBEHCU010010369">
    <property type="protein sequence ID" value="KAL1378324.1"/>
    <property type="molecule type" value="Genomic_DNA"/>
</dbReference>
<evidence type="ECO:0008006" key="8">
    <source>
        <dbReference type="Google" id="ProtNLM"/>
    </source>
</evidence>
<keyword evidence="7" id="KW-1185">Reference proteome</keyword>
<comment type="caution">
    <text evidence="6">The sequence shown here is derived from an EMBL/GenBank/DDBJ whole genome shotgun (WGS) entry which is preliminary data.</text>
</comment>
<sequence length="574" mass="64442">MDSRTLLALALLGLVCSSEGAKILGILPTAGKSHYIIGAAYMKTLAEAGHEVTVISPFPLKNPPKNYRDIELTGMLEAAASQDEDMFKYKGSGFGSFAIMLMALYGMFPEVVCKFVLQHPNVVELLKSDEKFDLVIAETFLTESLYGFAQHFDAPLITYSTFGNSMWTNDLVGTPAPPSHVAHFLLSFADQMSFWERLGNVVATVVDRLAFELYYLPVQKQMYKEGFPNAKISFEEQMQNVSLVFLNQHFSVSSPRPYAPNMIEVGGIQVEKPKALPEDLQKYLDEAEHGVIYFCMGSNLKSKFFPEEKRNAFLKVFSTLKERVLWKFEDETLPNQPGNVKIQAWMPQNDILAHPKVKLFITHGGLLGTSESLTHGKPMVGIPIFGDQMMNVEKGVRAGYSYLLDYDDITEESVSKAINTVLGNPSYTKTAQLISQRFRDRPLTAQQTAVYWVDYVIRHGGAPHLRSPAMDLSLLQYKLLDVYVVLKYGRGGGIVLNFKEHLGCKEVFRIEPSEETVDKTECLACEMRFDTEKVLLLVVYNPPGRQRWAQILATARPFLCVMNGDLFMTPKKGP</sequence>
<reference evidence="6 7" key="1">
    <citation type="submission" date="2024-05" db="EMBL/GenBank/DDBJ databases">
        <title>Culex pipiens pipiens assembly and annotation.</title>
        <authorList>
            <person name="Alout H."/>
            <person name="Durand T."/>
        </authorList>
    </citation>
    <scope>NUCLEOTIDE SEQUENCE [LARGE SCALE GENOMIC DNA]</scope>
    <source>
        <strain evidence="6">HA-2024</strain>
        <tissue evidence="6">Whole body</tissue>
    </source>
</reference>
<dbReference type="InterPro" id="IPR050271">
    <property type="entry name" value="UDP-glycosyltransferase"/>
</dbReference>
<feature type="signal peptide" evidence="5">
    <location>
        <begin position="1"/>
        <end position="20"/>
    </location>
</feature>
<dbReference type="Pfam" id="PF00201">
    <property type="entry name" value="UDPGT"/>
    <property type="match status" value="1"/>
</dbReference>
<dbReference type="Gene3D" id="3.40.50.2000">
    <property type="entry name" value="Glycogen Phosphorylase B"/>
    <property type="match status" value="2"/>
</dbReference>
<dbReference type="FunFam" id="3.40.50.2000:FF:000144">
    <property type="entry name" value="UDP-glucuronosyltransferase"/>
    <property type="match status" value="1"/>
</dbReference>
<proteinExistence type="inferred from homology"/>
<dbReference type="GO" id="GO:0016757">
    <property type="term" value="F:glycosyltransferase activity"/>
    <property type="evidence" value="ECO:0007669"/>
    <property type="project" value="UniProtKB-KW"/>
</dbReference>
<keyword evidence="2 4" id="KW-0328">Glycosyltransferase</keyword>
<evidence type="ECO:0000256" key="1">
    <source>
        <dbReference type="ARBA" id="ARBA00009995"/>
    </source>
</evidence>
<evidence type="ECO:0000313" key="6">
    <source>
        <dbReference type="EMBL" id="KAL1378324.1"/>
    </source>
</evidence>
<gene>
    <name evidence="6" type="ORF">pipiens_004021</name>
</gene>
<dbReference type="PROSITE" id="PS00375">
    <property type="entry name" value="UDPGT"/>
    <property type="match status" value="1"/>
</dbReference>
<accession>A0ABD1CR98</accession>
<dbReference type="SUPFAM" id="SSF53756">
    <property type="entry name" value="UDP-Glycosyltransferase/glycogen phosphorylase"/>
    <property type="match status" value="1"/>
</dbReference>
<dbReference type="PANTHER" id="PTHR48043:SF159">
    <property type="entry name" value="EG:EG0003.4 PROTEIN-RELATED"/>
    <property type="match status" value="1"/>
</dbReference>
<comment type="similarity">
    <text evidence="1 4">Belongs to the UDP-glycosyltransferase family.</text>
</comment>
<evidence type="ECO:0000256" key="3">
    <source>
        <dbReference type="ARBA" id="ARBA00022679"/>
    </source>
</evidence>
<evidence type="ECO:0000256" key="4">
    <source>
        <dbReference type="RuleBase" id="RU003718"/>
    </source>
</evidence>
<evidence type="ECO:0000313" key="7">
    <source>
        <dbReference type="Proteomes" id="UP001562425"/>
    </source>
</evidence>
<name>A0ABD1CR98_CULPP</name>
<protein>
    <recommendedName>
        <fullName evidence="8">Glucuronosyltransferase</fullName>
    </recommendedName>
</protein>
<dbReference type="FunFam" id="3.40.50.2000:FF:000050">
    <property type="entry name" value="UDP-glucuronosyltransferase"/>
    <property type="match status" value="1"/>
</dbReference>
<dbReference type="AlphaFoldDB" id="A0ABD1CR98"/>
<organism evidence="6 7">
    <name type="scientific">Culex pipiens pipiens</name>
    <name type="common">Northern house mosquito</name>
    <dbReference type="NCBI Taxonomy" id="38569"/>
    <lineage>
        <taxon>Eukaryota</taxon>
        <taxon>Metazoa</taxon>
        <taxon>Ecdysozoa</taxon>
        <taxon>Arthropoda</taxon>
        <taxon>Hexapoda</taxon>
        <taxon>Insecta</taxon>
        <taxon>Pterygota</taxon>
        <taxon>Neoptera</taxon>
        <taxon>Endopterygota</taxon>
        <taxon>Diptera</taxon>
        <taxon>Nematocera</taxon>
        <taxon>Culicoidea</taxon>
        <taxon>Culicidae</taxon>
        <taxon>Culicinae</taxon>
        <taxon>Culicini</taxon>
        <taxon>Culex</taxon>
        <taxon>Culex</taxon>
    </lineage>
</organism>
<dbReference type="Proteomes" id="UP001562425">
    <property type="component" value="Unassembled WGS sequence"/>
</dbReference>
<dbReference type="PANTHER" id="PTHR48043">
    <property type="entry name" value="EG:EG0003.4 PROTEIN-RELATED"/>
    <property type="match status" value="1"/>
</dbReference>
<feature type="chain" id="PRO_5044831917" description="Glucuronosyltransferase" evidence="5">
    <location>
        <begin position="21"/>
        <end position="574"/>
    </location>
</feature>
<dbReference type="CDD" id="cd03784">
    <property type="entry name" value="GT1_Gtf-like"/>
    <property type="match status" value="1"/>
</dbReference>
<keyword evidence="5" id="KW-0732">Signal</keyword>